<dbReference type="GO" id="GO:0051536">
    <property type="term" value="F:iron-sulfur cluster binding"/>
    <property type="evidence" value="ECO:0007669"/>
    <property type="project" value="UniProtKB-KW"/>
</dbReference>
<evidence type="ECO:0000256" key="2">
    <source>
        <dbReference type="ARBA" id="ARBA00023004"/>
    </source>
</evidence>
<protein>
    <recommendedName>
        <fullName evidence="5">Ferredoxin III</fullName>
    </recommendedName>
</protein>
<keyword evidence="8" id="KW-1185">Reference proteome</keyword>
<evidence type="ECO:0000313" key="7">
    <source>
        <dbReference type="EMBL" id="RAU22359.1"/>
    </source>
</evidence>
<dbReference type="InterPro" id="IPR017896">
    <property type="entry name" value="4Fe4S_Fe-S-bd"/>
</dbReference>
<evidence type="ECO:0000259" key="6">
    <source>
        <dbReference type="PROSITE" id="PS51379"/>
    </source>
</evidence>
<dbReference type="SUPFAM" id="SSF54862">
    <property type="entry name" value="4Fe-4S ferredoxins"/>
    <property type="match status" value="1"/>
</dbReference>
<keyword evidence="4" id="KW-0535">Nitrogen fixation</keyword>
<name>A0A364NZ57_9PROT</name>
<dbReference type="EMBL" id="PGTO01000005">
    <property type="protein sequence ID" value="RAU22359.1"/>
    <property type="molecule type" value="Genomic_DNA"/>
</dbReference>
<dbReference type="RefSeq" id="WP_112144071.1">
    <property type="nucleotide sequence ID" value="NZ_PGTO01000005.1"/>
</dbReference>
<dbReference type="Proteomes" id="UP000251075">
    <property type="component" value="Unassembled WGS sequence"/>
</dbReference>
<keyword evidence="2" id="KW-0408">Iron</keyword>
<feature type="domain" description="4Fe-4S ferredoxin-type" evidence="6">
    <location>
        <begin position="66"/>
        <end position="96"/>
    </location>
</feature>
<dbReference type="PROSITE" id="PS51379">
    <property type="entry name" value="4FE4S_FER_2"/>
    <property type="match status" value="2"/>
</dbReference>
<feature type="domain" description="4Fe-4S ferredoxin-type" evidence="6">
    <location>
        <begin position="18"/>
        <end position="47"/>
    </location>
</feature>
<evidence type="ECO:0000256" key="4">
    <source>
        <dbReference type="ARBA" id="ARBA00023231"/>
    </source>
</evidence>
<dbReference type="Pfam" id="PF12838">
    <property type="entry name" value="Fer4_7"/>
    <property type="match status" value="1"/>
</dbReference>
<dbReference type="InterPro" id="IPR017900">
    <property type="entry name" value="4Fe4S_Fe_S_CS"/>
</dbReference>
<dbReference type="OrthoDB" id="9810688at2"/>
<reference evidence="7 8" key="1">
    <citation type="submission" date="2017-11" db="EMBL/GenBank/DDBJ databases">
        <title>Draft genome sequence of magnetotactic bacterium Magnetospirillum kuznetsovii LBB-42.</title>
        <authorList>
            <person name="Grouzdev D.S."/>
            <person name="Rysina M.S."/>
            <person name="Baslerov R.V."/>
            <person name="Koziaeva V."/>
        </authorList>
    </citation>
    <scope>NUCLEOTIDE SEQUENCE [LARGE SCALE GENOMIC DNA]</scope>
    <source>
        <strain evidence="7 8">LBB-42</strain>
    </source>
</reference>
<keyword evidence="3" id="KW-0411">Iron-sulfur</keyword>
<dbReference type="NCBIfam" id="TIGR02936">
    <property type="entry name" value="fdxN_nitrog"/>
    <property type="match status" value="1"/>
</dbReference>
<proteinExistence type="predicted"/>
<gene>
    <name evidence="7" type="primary">fdxB</name>
    <name evidence="7" type="ORF">CU669_09605</name>
</gene>
<dbReference type="AlphaFoldDB" id="A0A364NZ57"/>
<evidence type="ECO:0000256" key="3">
    <source>
        <dbReference type="ARBA" id="ARBA00023014"/>
    </source>
</evidence>
<organism evidence="7 8">
    <name type="scientific">Paramagnetospirillum kuznetsovii</name>
    <dbReference type="NCBI Taxonomy" id="2053833"/>
    <lineage>
        <taxon>Bacteria</taxon>
        <taxon>Pseudomonadati</taxon>
        <taxon>Pseudomonadota</taxon>
        <taxon>Alphaproteobacteria</taxon>
        <taxon>Rhodospirillales</taxon>
        <taxon>Magnetospirillaceae</taxon>
        <taxon>Paramagnetospirillum</taxon>
    </lineage>
</organism>
<comment type="caution">
    <text evidence="7">The sequence shown here is derived from an EMBL/GenBank/DDBJ whole genome shotgun (WGS) entry which is preliminary data.</text>
</comment>
<evidence type="ECO:0000313" key="8">
    <source>
        <dbReference type="Proteomes" id="UP000251075"/>
    </source>
</evidence>
<dbReference type="PROSITE" id="PS00198">
    <property type="entry name" value="4FE4S_FER_1"/>
    <property type="match status" value="1"/>
</dbReference>
<evidence type="ECO:0000256" key="5">
    <source>
        <dbReference type="ARBA" id="ARBA00030616"/>
    </source>
</evidence>
<dbReference type="InterPro" id="IPR014283">
    <property type="entry name" value="FdIII_4_nif"/>
</dbReference>
<dbReference type="Gene3D" id="3.30.70.3270">
    <property type="match status" value="1"/>
</dbReference>
<accession>A0A364NZ57</accession>
<keyword evidence="1" id="KW-0479">Metal-binding</keyword>
<sequence length="98" mass="10704">MSFRQFITRDGSTWIPKYLTAISDELCIGCGRCFKVCTQSVMKLMGINEDDELCDPFDDSEEIVRKVMTLDKAGSCIGCGSCQAVCGTNAQSHEPVPA</sequence>
<evidence type="ECO:0000256" key="1">
    <source>
        <dbReference type="ARBA" id="ARBA00022723"/>
    </source>
</evidence>
<dbReference type="GO" id="GO:0046872">
    <property type="term" value="F:metal ion binding"/>
    <property type="evidence" value="ECO:0007669"/>
    <property type="project" value="UniProtKB-KW"/>
</dbReference>